<dbReference type="AlphaFoldDB" id="A0ABD1RU01"/>
<reference evidence="2" key="1">
    <citation type="submission" date="2024-07" db="EMBL/GenBank/DDBJ databases">
        <title>Two chromosome-level genome assemblies of Korean endemic species Abeliophyllum distichum and Forsythia ovata (Oleaceae).</title>
        <authorList>
            <person name="Jang H."/>
        </authorList>
    </citation>
    <scope>NUCLEOTIDE SEQUENCE [LARGE SCALE GENOMIC DNA]</scope>
</reference>
<comment type="caution">
    <text evidence="1">The sequence shown here is derived from an EMBL/GenBank/DDBJ whole genome shotgun (WGS) entry which is preliminary data.</text>
</comment>
<evidence type="ECO:0000313" key="2">
    <source>
        <dbReference type="Proteomes" id="UP001604336"/>
    </source>
</evidence>
<accession>A0ABD1RU01</accession>
<dbReference type="EMBL" id="JBFOLK010000008">
    <property type="protein sequence ID" value="KAL2491907.1"/>
    <property type="molecule type" value="Genomic_DNA"/>
</dbReference>
<organism evidence="1 2">
    <name type="scientific">Abeliophyllum distichum</name>
    <dbReference type="NCBI Taxonomy" id="126358"/>
    <lineage>
        <taxon>Eukaryota</taxon>
        <taxon>Viridiplantae</taxon>
        <taxon>Streptophyta</taxon>
        <taxon>Embryophyta</taxon>
        <taxon>Tracheophyta</taxon>
        <taxon>Spermatophyta</taxon>
        <taxon>Magnoliopsida</taxon>
        <taxon>eudicotyledons</taxon>
        <taxon>Gunneridae</taxon>
        <taxon>Pentapetalae</taxon>
        <taxon>asterids</taxon>
        <taxon>lamiids</taxon>
        <taxon>Lamiales</taxon>
        <taxon>Oleaceae</taxon>
        <taxon>Forsythieae</taxon>
        <taxon>Abeliophyllum</taxon>
    </lineage>
</organism>
<sequence>MPIKNEPVKEENKKSRTFSFDITKADVIIDQLYKDKQIRLSDKHKLPNSEQIKGKKYCKWHNAWSHTNNSFLVLRHVLQDVIESGQITFVSKKKIAMDENPFPQLIDVNMIISNLDKFGFSRFKLVFDDGEDEPCPSAFDV</sequence>
<name>A0ABD1RU01_9LAMI</name>
<proteinExistence type="predicted"/>
<gene>
    <name evidence="1" type="ORF">Adt_27535</name>
</gene>
<evidence type="ECO:0000313" key="1">
    <source>
        <dbReference type="EMBL" id="KAL2491907.1"/>
    </source>
</evidence>
<keyword evidence="2" id="KW-1185">Reference proteome</keyword>
<protein>
    <submittedName>
        <fullName evidence="1">Retroelement</fullName>
    </submittedName>
</protein>
<dbReference type="Proteomes" id="UP001604336">
    <property type="component" value="Unassembled WGS sequence"/>
</dbReference>